<proteinExistence type="predicted"/>
<evidence type="ECO:0000313" key="2">
    <source>
        <dbReference type="EMBL" id="QUF08363.1"/>
    </source>
</evidence>
<feature type="compositionally biased region" description="Basic residues" evidence="1">
    <location>
        <begin position="60"/>
        <end position="70"/>
    </location>
</feature>
<gene>
    <name evidence="2" type="ORF">KCV87_01880</name>
</gene>
<feature type="compositionally biased region" description="Basic residues" evidence="1">
    <location>
        <begin position="165"/>
        <end position="176"/>
    </location>
</feature>
<feature type="region of interest" description="Disordered" evidence="1">
    <location>
        <begin position="60"/>
        <end position="79"/>
    </location>
</feature>
<feature type="compositionally biased region" description="Low complexity" evidence="1">
    <location>
        <begin position="18"/>
        <end position="28"/>
    </location>
</feature>
<feature type="compositionally biased region" description="Polar residues" evidence="1">
    <location>
        <begin position="115"/>
        <end position="124"/>
    </location>
</feature>
<protein>
    <submittedName>
        <fullName evidence="2">Uncharacterized protein</fullName>
    </submittedName>
</protein>
<feature type="region of interest" description="Disordered" evidence="1">
    <location>
        <begin position="100"/>
        <end position="124"/>
    </location>
</feature>
<sequence>MTASLWQPVTGAYRPPGRSSRANSANASSRSTYMVLSLVITRSNAPSANGVATMLARWNRTRSPHPRRRARSEANSTWWEQKLTPSTAHPNRSCAMNVVPPRPDPASRTPALAGTSPSADSTRSACALSIRCSSRAIRRWRSCGGPVSASGSGVNRVDRPSVERRRARGQRAHPRARREPPAGQHREPLSRTSLRPHG</sequence>
<evidence type="ECO:0000313" key="3">
    <source>
        <dbReference type="Proteomes" id="UP000677152"/>
    </source>
</evidence>
<name>A0AA45LES2_9PSEU</name>
<feature type="region of interest" description="Disordered" evidence="1">
    <location>
        <begin position="142"/>
        <end position="198"/>
    </location>
</feature>
<accession>A0AA45LES2</accession>
<organism evidence="2 3">
    <name type="scientific">Actinosynnema pretiosum subsp. pretiosum</name>
    <dbReference type="NCBI Taxonomy" id="103721"/>
    <lineage>
        <taxon>Bacteria</taxon>
        <taxon>Bacillati</taxon>
        <taxon>Actinomycetota</taxon>
        <taxon>Actinomycetes</taxon>
        <taxon>Pseudonocardiales</taxon>
        <taxon>Pseudonocardiaceae</taxon>
        <taxon>Actinosynnema</taxon>
    </lineage>
</organism>
<feature type="region of interest" description="Disordered" evidence="1">
    <location>
        <begin position="1"/>
        <end position="28"/>
    </location>
</feature>
<dbReference type="Proteomes" id="UP000677152">
    <property type="component" value="Chromosome"/>
</dbReference>
<reference evidence="2" key="1">
    <citation type="submission" date="2021-04" db="EMBL/GenBank/DDBJ databases">
        <title>Genomic sequence of Actinosynnema pretiosum subsp. pretiosum ATCC 31280 (C-14919).</title>
        <authorList>
            <person name="Bai L."/>
            <person name="Wang X."/>
            <person name="Xiao Y."/>
        </authorList>
    </citation>
    <scope>NUCLEOTIDE SEQUENCE</scope>
    <source>
        <strain evidence="2">ATCC 31280</strain>
    </source>
</reference>
<dbReference type="EMBL" id="CP073249">
    <property type="protein sequence ID" value="QUF08363.1"/>
    <property type="molecule type" value="Genomic_DNA"/>
</dbReference>
<evidence type="ECO:0000256" key="1">
    <source>
        <dbReference type="SAM" id="MobiDB-lite"/>
    </source>
</evidence>
<dbReference type="AlphaFoldDB" id="A0AA45LES2"/>
<feature type="compositionally biased region" description="Basic and acidic residues" evidence="1">
    <location>
        <begin position="177"/>
        <end position="189"/>
    </location>
</feature>